<protein>
    <recommendedName>
        <fullName evidence="4">DUF3710 domain-containing protein</fullName>
    </recommendedName>
</protein>
<name>A0A931DZX3_9CORY</name>
<dbReference type="Proteomes" id="UP000658613">
    <property type="component" value="Unassembled WGS sequence"/>
</dbReference>
<dbReference type="InterPro" id="IPR022183">
    <property type="entry name" value="DUF3710"/>
</dbReference>
<comment type="caution">
    <text evidence="2">The sequence shown here is derived from an EMBL/GenBank/DDBJ whole genome shotgun (WGS) entry which is preliminary data.</text>
</comment>
<feature type="region of interest" description="Disordered" evidence="1">
    <location>
        <begin position="1"/>
        <end position="78"/>
    </location>
</feature>
<dbReference type="AlphaFoldDB" id="A0A931DZX3"/>
<sequence length="298" mass="31485">MALWPFGKKNKNAPAQPDTDSAKGLTGEAADVVKNEAELRTEDSQRSDADTMVVGEPAVESATESKDDSDDSGVAEAGHEAEAVIPHDAVGGNTGPFDGDNVDINDFDFTDFAVSVLNLGSIQIPLPQDSQVQVEMAEEGPRMLHVITRHGRVTPVAFASPNSGGLWESASEEIAEGMRNDGMPAVFELGPWGREIVGQGDGGVIRIIGVEGPRWMYRVTLAAPDAEAENMARLGREMVARSFVYRGNTPVLAGEALPVQLPAELAAQLQQAMAEAQAQQEHAGQDGPQGAAEDGETN</sequence>
<dbReference type="EMBL" id="JADOUE010000001">
    <property type="protein sequence ID" value="MBG6121748.1"/>
    <property type="molecule type" value="Genomic_DNA"/>
</dbReference>
<proteinExistence type="predicted"/>
<keyword evidence="3" id="KW-1185">Reference proteome</keyword>
<evidence type="ECO:0000313" key="2">
    <source>
        <dbReference type="EMBL" id="MBG6121748.1"/>
    </source>
</evidence>
<evidence type="ECO:0000313" key="3">
    <source>
        <dbReference type="Proteomes" id="UP000658613"/>
    </source>
</evidence>
<evidence type="ECO:0008006" key="4">
    <source>
        <dbReference type="Google" id="ProtNLM"/>
    </source>
</evidence>
<reference evidence="2" key="1">
    <citation type="submission" date="2020-11" db="EMBL/GenBank/DDBJ databases">
        <title>Sequencing the genomes of 1000 actinobacteria strains.</title>
        <authorList>
            <person name="Klenk H.-P."/>
        </authorList>
    </citation>
    <scope>NUCLEOTIDE SEQUENCE</scope>
    <source>
        <strain evidence="2">DSM 45632</strain>
    </source>
</reference>
<evidence type="ECO:0000256" key="1">
    <source>
        <dbReference type="SAM" id="MobiDB-lite"/>
    </source>
</evidence>
<gene>
    <name evidence="2" type="ORF">IW254_000717</name>
</gene>
<dbReference type="RefSeq" id="WP_231375411.1">
    <property type="nucleotide sequence ID" value="NZ_CP046980.1"/>
</dbReference>
<organism evidence="2 3">
    <name type="scientific">Corynebacterium aquatimens</name>
    <dbReference type="NCBI Taxonomy" id="1190508"/>
    <lineage>
        <taxon>Bacteria</taxon>
        <taxon>Bacillati</taxon>
        <taxon>Actinomycetota</taxon>
        <taxon>Actinomycetes</taxon>
        <taxon>Mycobacteriales</taxon>
        <taxon>Corynebacteriaceae</taxon>
        <taxon>Corynebacterium</taxon>
    </lineage>
</organism>
<feature type="compositionally biased region" description="Basic and acidic residues" evidence="1">
    <location>
        <begin position="31"/>
        <end position="49"/>
    </location>
</feature>
<feature type="region of interest" description="Disordered" evidence="1">
    <location>
        <begin position="272"/>
        <end position="298"/>
    </location>
</feature>
<feature type="compositionally biased region" description="Low complexity" evidence="1">
    <location>
        <begin position="272"/>
        <end position="282"/>
    </location>
</feature>
<dbReference type="Pfam" id="PF12502">
    <property type="entry name" value="DUF3710"/>
    <property type="match status" value="1"/>
</dbReference>
<accession>A0A931DZX3</accession>